<dbReference type="AlphaFoldDB" id="A0A6P1ZHI9"/>
<evidence type="ECO:0000313" key="1">
    <source>
        <dbReference type="EMBL" id="QJT07457.1"/>
    </source>
</evidence>
<dbReference type="Proteomes" id="UP000434052">
    <property type="component" value="Unassembled WGS sequence"/>
</dbReference>
<evidence type="ECO:0000313" key="4">
    <source>
        <dbReference type="Proteomes" id="UP000503251"/>
    </source>
</evidence>
<evidence type="ECO:0000313" key="2">
    <source>
        <dbReference type="EMBL" id="TVM34630.1"/>
    </source>
</evidence>
<dbReference type="Proteomes" id="UP000503251">
    <property type="component" value="Chromosome"/>
</dbReference>
<gene>
    <name evidence="2" type="ORF">DQK91_08645</name>
    <name evidence="1" type="ORF">E8L03_00345</name>
</gene>
<accession>A0A6P1ZHI9</accession>
<dbReference type="EMBL" id="CP039543">
    <property type="protein sequence ID" value="QJT07457.1"/>
    <property type="molecule type" value="Genomic_DNA"/>
</dbReference>
<reference evidence="1 4" key="2">
    <citation type="submission" date="2019-04" db="EMBL/GenBank/DDBJ databases">
        <title>Isolation and culture of sulfate reducing bacteria from the cold seep of the South China Sea.</title>
        <authorList>
            <person name="Sun C."/>
            <person name="Liu R."/>
        </authorList>
    </citation>
    <scope>NUCLEOTIDE SEQUENCE [LARGE SCALE GENOMIC DNA]</scope>
    <source>
        <strain evidence="1 4">CS1</strain>
    </source>
</reference>
<evidence type="ECO:0008006" key="5">
    <source>
        <dbReference type="Google" id="ProtNLM"/>
    </source>
</evidence>
<reference evidence="2 3" key="1">
    <citation type="submission" date="2018-06" db="EMBL/GenBank/DDBJ databases">
        <title>Complete genome of Desulfovibrio marinus P48SEP.</title>
        <authorList>
            <person name="Crispim J.S."/>
            <person name="Vidigal P.M.P."/>
            <person name="Silva L.C.F."/>
            <person name="Araujo L.C."/>
            <person name="Laguardia C.N."/>
            <person name="Dias R.S."/>
            <person name="Sousa M.P."/>
            <person name="Paula S.O."/>
            <person name="Silva C."/>
        </authorList>
    </citation>
    <scope>NUCLEOTIDE SEQUENCE [LARGE SCALE GENOMIC DNA]</scope>
    <source>
        <strain evidence="2 3">P48SEP</strain>
    </source>
</reference>
<organism evidence="2 3">
    <name type="scientific">Oceanidesulfovibrio marinus</name>
    <dbReference type="NCBI Taxonomy" id="370038"/>
    <lineage>
        <taxon>Bacteria</taxon>
        <taxon>Pseudomonadati</taxon>
        <taxon>Thermodesulfobacteriota</taxon>
        <taxon>Desulfovibrionia</taxon>
        <taxon>Desulfovibrionales</taxon>
        <taxon>Desulfovibrionaceae</taxon>
        <taxon>Oceanidesulfovibrio</taxon>
    </lineage>
</organism>
<keyword evidence="4" id="KW-1185">Reference proteome</keyword>
<dbReference type="OrthoDB" id="5462483at2"/>
<evidence type="ECO:0000313" key="3">
    <source>
        <dbReference type="Proteomes" id="UP000434052"/>
    </source>
</evidence>
<name>A0A6P1ZHI9_9BACT</name>
<sequence length="83" mass="9504">MSERELRDLWDAVESLREQQSVTNALLAEIRTILSERCESRGVRMTDLERAVDSLKARVWWFSGATGALTYVFTKIIPFRLGG</sequence>
<protein>
    <recommendedName>
        <fullName evidence="5">Haemolysin XhlA</fullName>
    </recommendedName>
</protein>
<proteinExistence type="predicted"/>
<dbReference type="EMBL" id="QMIF01000004">
    <property type="protein sequence ID" value="TVM34630.1"/>
    <property type="molecule type" value="Genomic_DNA"/>
</dbReference>
<dbReference type="RefSeq" id="WP_144304950.1">
    <property type="nucleotide sequence ID" value="NZ_CP039543.1"/>
</dbReference>